<sequence>MAPRISALIDFVSDCGGYVRTARVTERGFGRRTVDAAVAGGLLTRPRRGWIAVRSTPRMLYDAMTFGLVLTCRTAAQHYDIWLHDPEGEPHVAVPVARGGRVPVRAKVHWGAPLIPRDPDALIDPIENVLAYIAECEPFEQALATWDSAFNKGLVEMAAMSRLLLRPAARRVLAEASPFADAGLETYLRTRLRWLRVPLRIQTWIHGHRVDALIGARLVVQIDGKHHVGAQRSEDIKHDAELKLLGYHVIRVSYTQVMFDWPAVQDLIMRAVAQGLHLEA</sequence>
<protein>
    <recommendedName>
        <fullName evidence="1">DUF559 domain-containing protein</fullName>
    </recommendedName>
</protein>
<dbReference type="Gene3D" id="3.40.960.10">
    <property type="entry name" value="VSR Endonuclease"/>
    <property type="match status" value="1"/>
</dbReference>
<comment type="caution">
    <text evidence="2">The sequence shown here is derived from an EMBL/GenBank/DDBJ whole genome shotgun (WGS) entry which is preliminary data.</text>
</comment>
<dbReference type="InterPro" id="IPR007569">
    <property type="entry name" value="DUF559"/>
</dbReference>
<dbReference type="Proteomes" id="UP001165068">
    <property type="component" value="Unassembled WGS sequence"/>
</dbReference>
<feature type="domain" description="DUF559" evidence="1">
    <location>
        <begin position="175"/>
        <end position="272"/>
    </location>
</feature>
<reference evidence="2" key="1">
    <citation type="submission" date="2022-08" db="EMBL/GenBank/DDBJ databases">
        <title>Draft genome sequence of Microbacterium arabinogalactanolyticum JCM 9171.</title>
        <authorList>
            <person name="Fujita K."/>
            <person name="Ishiwata A."/>
            <person name="Fushinobu S."/>
        </authorList>
    </citation>
    <scope>NUCLEOTIDE SEQUENCE</scope>
    <source>
        <strain evidence="2">JCM 9171</strain>
    </source>
</reference>
<organism evidence="2 3">
    <name type="scientific">Microbacterium arabinogalactanolyticum</name>
    <dbReference type="NCBI Taxonomy" id="69365"/>
    <lineage>
        <taxon>Bacteria</taxon>
        <taxon>Bacillati</taxon>
        <taxon>Actinomycetota</taxon>
        <taxon>Actinomycetes</taxon>
        <taxon>Micrococcales</taxon>
        <taxon>Microbacteriaceae</taxon>
        <taxon>Microbacterium</taxon>
    </lineage>
</organism>
<gene>
    <name evidence="2" type="ORF">MIAR_03000</name>
</gene>
<evidence type="ECO:0000313" key="3">
    <source>
        <dbReference type="Proteomes" id="UP001165068"/>
    </source>
</evidence>
<keyword evidence="3" id="KW-1185">Reference proteome</keyword>
<accession>A0ABQ5NDU0</accession>
<proteinExistence type="predicted"/>
<dbReference type="Pfam" id="PF04480">
    <property type="entry name" value="DUF559"/>
    <property type="match status" value="1"/>
</dbReference>
<name>A0ABQ5NDU0_9MICO</name>
<evidence type="ECO:0000313" key="2">
    <source>
        <dbReference type="EMBL" id="GLC83712.1"/>
    </source>
</evidence>
<dbReference type="RefSeq" id="WP_285630279.1">
    <property type="nucleotide sequence ID" value="NZ_BAAAUK010000001.1"/>
</dbReference>
<evidence type="ECO:0000259" key="1">
    <source>
        <dbReference type="Pfam" id="PF04480"/>
    </source>
</evidence>
<dbReference type="EMBL" id="BRZC01000002">
    <property type="protein sequence ID" value="GLC83712.1"/>
    <property type="molecule type" value="Genomic_DNA"/>
</dbReference>